<dbReference type="AlphaFoldDB" id="A0A9P7KAX0"/>
<dbReference type="PANTHER" id="PTHR24185">
    <property type="entry name" value="CALCIUM-INDEPENDENT PHOSPHOLIPASE A2-GAMMA"/>
    <property type="match status" value="1"/>
</dbReference>
<dbReference type="GO" id="GO:0046486">
    <property type="term" value="P:glycerolipid metabolic process"/>
    <property type="evidence" value="ECO:0007669"/>
    <property type="project" value="UniProtKB-ARBA"/>
</dbReference>
<proteinExistence type="predicted"/>
<dbReference type="InterPro" id="IPR016035">
    <property type="entry name" value="Acyl_Trfase/lysoPLipase"/>
</dbReference>
<dbReference type="GO" id="GO:0019369">
    <property type="term" value="P:arachidonate metabolic process"/>
    <property type="evidence" value="ECO:0007669"/>
    <property type="project" value="TreeGrafter"/>
</dbReference>
<dbReference type="SUPFAM" id="SSF52151">
    <property type="entry name" value="FabD/lysophospholipase-like"/>
    <property type="match status" value="1"/>
</dbReference>
<dbReference type="EMBL" id="JABCKV010000178">
    <property type="protein sequence ID" value="KAG5642524.1"/>
    <property type="molecule type" value="Genomic_DNA"/>
</dbReference>
<dbReference type="InterPro" id="IPR002641">
    <property type="entry name" value="PNPLA_dom"/>
</dbReference>
<reference evidence="7" key="1">
    <citation type="submission" date="2020-07" db="EMBL/GenBank/DDBJ databases">
        <authorList>
            <person name="Nieuwenhuis M."/>
            <person name="Van De Peppel L.J.J."/>
        </authorList>
    </citation>
    <scope>NUCLEOTIDE SEQUENCE</scope>
    <source>
        <strain evidence="7">AP01</strain>
        <tissue evidence="7">Mycelium</tissue>
    </source>
</reference>
<organism evidence="7 8">
    <name type="scientific">Asterophora parasitica</name>
    <dbReference type="NCBI Taxonomy" id="117018"/>
    <lineage>
        <taxon>Eukaryota</taxon>
        <taxon>Fungi</taxon>
        <taxon>Dikarya</taxon>
        <taxon>Basidiomycota</taxon>
        <taxon>Agaricomycotina</taxon>
        <taxon>Agaricomycetes</taxon>
        <taxon>Agaricomycetidae</taxon>
        <taxon>Agaricales</taxon>
        <taxon>Tricholomatineae</taxon>
        <taxon>Lyophyllaceae</taxon>
        <taxon>Asterophora</taxon>
    </lineage>
</organism>
<keyword evidence="2" id="KW-0442">Lipid degradation</keyword>
<comment type="caution">
    <text evidence="7">The sequence shown here is derived from an EMBL/GenBank/DDBJ whole genome shotgun (WGS) entry which is preliminary data.</text>
</comment>
<keyword evidence="8" id="KW-1185">Reference proteome</keyword>
<dbReference type="GO" id="GO:0047499">
    <property type="term" value="F:calcium-independent phospholipase A2 activity"/>
    <property type="evidence" value="ECO:0007669"/>
    <property type="project" value="TreeGrafter"/>
</dbReference>
<dbReference type="GO" id="GO:0016042">
    <property type="term" value="P:lipid catabolic process"/>
    <property type="evidence" value="ECO:0007669"/>
    <property type="project" value="UniProtKB-KW"/>
</dbReference>
<feature type="short sequence motif" description="GXGXXG" evidence="4">
    <location>
        <begin position="20"/>
        <end position="25"/>
    </location>
</feature>
<dbReference type="GO" id="GO:0016020">
    <property type="term" value="C:membrane"/>
    <property type="evidence" value="ECO:0007669"/>
    <property type="project" value="TreeGrafter"/>
</dbReference>
<evidence type="ECO:0000256" key="5">
    <source>
        <dbReference type="SAM" id="MobiDB-lite"/>
    </source>
</evidence>
<dbReference type="OrthoDB" id="630895at2759"/>
<reference evidence="7" key="2">
    <citation type="submission" date="2021-10" db="EMBL/GenBank/DDBJ databases">
        <title>Phylogenomics reveals ancestral predisposition of the termite-cultivated fungus Termitomyces towards a domesticated lifestyle.</title>
        <authorList>
            <person name="Auxier B."/>
            <person name="Grum-Grzhimaylo A."/>
            <person name="Cardenas M.E."/>
            <person name="Lodge J.D."/>
            <person name="Laessoe T."/>
            <person name="Pedersen O."/>
            <person name="Smith M.E."/>
            <person name="Kuyper T.W."/>
            <person name="Franco-Molano E.A."/>
            <person name="Baroni T.J."/>
            <person name="Aanen D.K."/>
        </authorList>
    </citation>
    <scope>NUCLEOTIDE SEQUENCE</scope>
    <source>
        <strain evidence="7">AP01</strain>
        <tissue evidence="7">Mycelium</tissue>
    </source>
</reference>
<evidence type="ECO:0000256" key="2">
    <source>
        <dbReference type="ARBA" id="ARBA00022963"/>
    </source>
</evidence>
<feature type="short sequence motif" description="GXSXG" evidence="4">
    <location>
        <begin position="60"/>
        <end position="64"/>
    </location>
</feature>
<keyword evidence="3" id="KW-0443">Lipid metabolism</keyword>
<evidence type="ECO:0000256" key="3">
    <source>
        <dbReference type="ARBA" id="ARBA00023098"/>
    </source>
</evidence>
<sequence>MSNKSSDESREGLRLLALDGGGIRGLSELVILGEIMDRIKATDNLPDTPRPCEYFDLIGGTSTGGLIAIMLGRLGMTVQEAIEAYTKFAGHVFTEKKWAVQDGTFKATRLQEAIQEIVEKHAGSENARMRDDPPLTRCKT</sequence>
<evidence type="ECO:0000256" key="4">
    <source>
        <dbReference type="PROSITE-ProRule" id="PRU01161"/>
    </source>
</evidence>
<comment type="caution">
    <text evidence="4">Lacks conserved residue(s) required for the propagation of feature annotation.</text>
</comment>
<evidence type="ECO:0000313" key="8">
    <source>
        <dbReference type="Proteomes" id="UP000775547"/>
    </source>
</evidence>
<feature type="domain" description="PNPLA" evidence="6">
    <location>
        <begin position="16"/>
        <end position="140"/>
    </location>
</feature>
<evidence type="ECO:0000259" key="6">
    <source>
        <dbReference type="PROSITE" id="PS51635"/>
    </source>
</evidence>
<evidence type="ECO:0000256" key="1">
    <source>
        <dbReference type="ARBA" id="ARBA00022801"/>
    </source>
</evidence>
<dbReference type="Gene3D" id="3.40.1090.10">
    <property type="entry name" value="Cytosolic phospholipase A2 catalytic domain"/>
    <property type="match status" value="1"/>
</dbReference>
<keyword evidence="1" id="KW-0378">Hydrolase</keyword>
<name>A0A9P7KAX0_9AGAR</name>
<evidence type="ECO:0000313" key="7">
    <source>
        <dbReference type="EMBL" id="KAG5642524.1"/>
    </source>
</evidence>
<dbReference type="Pfam" id="PF01734">
    <property type="entry name" value="Patatin"/>
    <property type="match status" value="1"/>
</dbReference>
<dbReference type="PROSITE" id="PS51635">
    <property type="entry name" value="PNPLA"/>
    <property type="match status" value="1"/>
</dbReference>
<dbReference type="Proteomes" id="UP000775547">
    <property type="component" value="Unassembled WGS sequence"/>
</dbReference>
<protein>
    <recommendedName>
        <fullName evidence="6">PNPLA domain-containing protein</fullName>
    </recommendedName>
</protein>
<accession>A0A9P7KAX0</accession>
<feature type="region of interest" description="Disordered" evidence="5">
    <location>
        <begin position="121"/>
        <end position="140"/>
    </location>
</feature>
<gene>
    <name evidence="7" type="ORF">DXG03_002597</name>
</gene>
<dbReference type="PANTHER" id="PTHR24185:SF1">
    <property type="entry name" value="CALCIUM-INDEPENDENT PHOSPHOLIPASE A2-GAMMA"/>
    <property type="match status" value="1"/>
</dbReference>
<feature type="compositionally biased region" description="Basic and acidic residues" evidence="5">
    <location>
        <begin position="121"/>
        <end position="134"/>
    </location>
</feature>